<dbReference type="EMBL" id="CAJNNW010022742">
    <property type="protein sequence ID" value="CAE8669751.1"/>
    <property type="molecule type" value="Genomic_DNA"/>
</dbReference>
<proteinExistence type="predicted"/>
<protein>
    <submittedName>
        <fullName evidence="2">Uncharacterized protein</fullName>
    </submittedName>
</protein>
<feature type="non-terminal residue" evidence="2">
    <location>
        <position position="88"/>
    </location>
</feature>
<sequence length="88" mass="10382">CFENDVPHRHVTTDEEHIEHGCGLQDWWTVPCEEWLQERGWVLFRAEKHPEAEEAPSADLEEVPEQAPEQENEDEPQEQNEDGVEEFE</sequence>
<evidence type="ECO:0000256" key="1">
    <source>
        <dbReference type="SAM" id="MobiDB-lite"/>
    </source>
</evidence>
<evidence type="ECO:0000313" key="2">
    <source>
        <dbReference type="EMBL" id="CAE8669751.1"/>
    </source>
</evidence>
<accession>A0A813J9F7</accession>
<feature type="non-terminal residue" evidence="2">
    <location>
        <position position="1"/>
    </location>
</feature>
<evidence type="ECO:0000313" key="3">
    <source>
        <dbReference type="Proteomes" id="UP000626109"/>
    </source>
</evidence>
<organism evidence="2 3">
    <name type="scientific">Polarella glacialis</name>
    <name type="common">Dinoflagellate</name>
    <dbReference type="NCBI Taxonomy" id="89957"/>
    <lineage>
        <taxon>Eukaryota</taxon>
        <taxon>Sar</taxon>
        <taxon>Alveolata</taxon>
        <taxon>Dinophyceae</taxon>
        <taxon>Suessiales</taxon>
        <taxon>Suessiaceae</taxon>
        <taxon>Polarella</taxon>
    </lineage>
</organism>
<dbReference type="AlphaFoldDB" id="A0A813J9F7"/>
<reference evidence="2" key="1">
    <citation type="submission" date="2021-02" db="EMBL/GenBank/DDBJ databases">
        <authorList>
            <person name="Dougan E. K."/>
            <person name="Rhodes N."/>
            <person name="Thang M."/>
            <person name="Chan C."/>
        </authorList>
    </citation>
    <scope>NUCLEOTIDE SEQUENCE</scope>
</reference>
<name>A0A813J9F7_POLGL</name>
<gene>
    <name evidence="2" type="ORF">PGLA2088_LOCUS17267</name>
</gene>
<feature type="region of interest" description="Disordered" evidence="1">
    <location>
        <begin position="47"/>
        <end position="88"/>
    </location>
</feature>
<feature type="compositionally biased region" description="Acidic residues" evidence="1">
    <location>
        <begin position="53"/>
        <end position="88"/>
    </location>
</feature>
<dbReference type="Proteomes" id="UP000626109">
    <property type="component" value="Unassembled WGS sequence"/>
</dbReference>
<comment type="caution">
    <text evidence="2">The sequence shown here is derived from an EMBL/GenBank/DDBJ whole genome shotgun (WGS) entry which is preliminary data.</text>
</comment>